<dbReference type="GO" id="GO:0007094">
    <property type="term" value="P:mitotic spindle assembly checkpoint signaling"/>
    <property type="evidence" value="ECO:0007669"/>
    <property type="project" value="TreeGrafter"/>
</dbReference>
<reference evidence="4" key="1">
    <citation type="submission" date="2023-03" db="EMBL/GenBank/DDBJ databases">
        <title>Massive genome expansion in bonnet fungi (Mycena s.s.) driven by repeated elements and novel gene families across ecological guilds.</title>
        <authorList>
            <consortium name="Lawrence Berkeley National Laboratory"/>
            <person name="Harder C.B."/>
            <person name="Miyauchi S."/>
            <person name="Viragh M."/>
            <person name="Kuo A."/>
            <person name="Thoen E."/>
            <person name="Andreopoulos B."/>
            <person name="Lu D."/>
            <person name="Skrede I."/>
            <person name="Drula E."/>
            <person name="Henrissat B."/>
            <person name="Morin E."/>
            <person name="Kohler A."/>
            <person name="Barry K."/>
            <person name="LaButti K."/>
            <person name="Morin E."/>
            <person name="Salamov A."/>
            <person name="Lipzen A."/>
            <person name="Mereny Z."/>
            <person name="Hegedus B."/>
            <person name="Baldrian P."/>
            <person name="Stursova M."/>
            <person name="Weitz H."/>
            <person name="Taylor A."/>
            <person name="Grigoriev I.V."/>
            <person name="Nagy L.G."/>
            <person name="Martin F."/>
            <person name="Kauserud H."/>
        </authorList>
    </citation>
    <scope>NUCLEOTIDE SEQUENCE</scope>
    <source>
        <strain evidence="4">9144</strain>
    </source>
</reference>
<dbReference type="InterPro" id="IPR055148">
    <property type="entry name" value="ZW10_C_2"/>
</dbReference>
<feature type="domain" description="Centromere/kinetochore protein zw10 C-terminal" evidence="2">
    <location>
        <begin position="707"/>
        <end position="796"/>
    </location>
</feature>
<sequence length="906" mass="99732">MAFPVPSHLPRRPKLNDVSSEILAKFDQATNQTLTATLATSWLAELEATIQTTKSQIHDRIHLDLPKFDQQLESSKSVQTRLRSLVSNVDELNHTLSNPETGLVPALVRSLTAHATLAQQSTDATVRHNTLLHLLRCRAEFTSVLLLVQIGKLPQAVEACREFDQLLHAAPPHLSQTSVMLDLKHQFQAAKSRVEEQLSEGYSRSVVVSPRCLTILSSVVVRESQTVLSLSEILTSLSTSSLSSHLTTLRRDIMTHYVDYLLQQPASLTITSKNLEHRLTLFPSPPNSEDLTTRLDNVSATLDFLSTQVIAVLPASETLAFSRSLCKPIATSVLSNLLIPSLPSSFESLPRFIGLAKHAVAFEDKYIVRLLGDDKCDCPIEGWVDGISGHYERQRRMQILETSRTIILAPEFVSDRFYVEIDIFQEKTPEVVPVQEKDHDDTSWAFEEPINGGSSESPDEQWGFDDRGREQAAGPPVNQDPSGAVDDGWGFDADPEPAAAAEPSTAADIEDGWGFDVEEVPASPVTKSEPLDTSGHDTADAWGWKDDAPPESTADTAWDDPWDDPPEKPSAVKVPPKTFNKSPLSSPASVSSPKMATRLEKLANKSKKHLNGNSPMSSPALPTSTSMSSIHAPAETSRPSPPATVKSHGKRPPQLTSPNVVPKETYSVSGRMRQIIHLVEDVLAEGQKFAASKIFPAVETGSPPGTVLLQSASSIPDLYRALYPVKSASRLVTIPDAPMQFSNDCLYLSGEIARMEMALKHGAAPVKERLVECQHRLKVTGESWFEDTVERHRNSIEDTILQGAEGFTFLVDQERYDQCETALSRVVQEIKKLAQQWKNILNKSKYYSAIGILTDVALSRMLEDVLALPDIPADESHRLRELSRILSALEALFIEDTNQASFGMAE</sequence>
<dbReference type="Pfam" id="PF20666">
    <property type="entry name" value="ZW10_C"/>
    <property type="match status" value="1"/>
</dbReference>
<proteinExistence type="predicted"/>
<accession>A0AAD7E1R4</accession>
<name>A0AAD7E1R4_9AGAR</name>
<dbReference type="PANTHER" id="PTHR12205:SF0">
    <property type="entry name" value="CENTROMERE_KINETOCHORE PROTEIN ZW10 HOMOLOG"/>
    <property type="match status" value="1"/>
</dbReference>
<feature type="region of interest" description="Disordered" evidence="1">
    <location>
        <begin position="523"/>
        <end position="662"/>
    </location>
</feature>
<dbReference type="AlphaFoldDB" id="A0AAD7E1R4"/>
<keyword evidence="5" id="KW-1185">Reference proteome</keyword>
<dbReference type="GO" id="GO:1990423">
    <property type="term" value="C:RZZ complex"/>
    <property type="evidence" value="ECO:0007669"/>
    <property type="project" value="TreeGrafter"/>
</dbReference>
<feature type="domain" description="ZW10 C-terminal helical" evidence="3">
    <location>
        <begin position="822"/>
        <end position="893"/>
    </location>
</feature>
<evidence type="ECO:0000259" key="3">
    <source>
        <dbReference type="Pfam" id="PF22766"/>
    </source>
</evidence>
<dbReference type="Pfam" id="PF22766">
    <property type="entry name" value="ZW10_C2"/>
    <property type="match status" value="1"/>
</dbReference>
<feature type="compositionally biased region" description="Low complexity" evidence="1">
    <location>
        <begin position="496"/>
        <end position="506"/>
    </location>
</feature>
<protein>
    <recommendedName>
        <fullName evidence="6">Retrograde transport protein Dsl1 C-terminal domain-containing protein</fullName>
    </recommendedName>
</protein>
<gene>
    <name evidence="4" type="ORF">GGX14DRAFT_648787</name>
</gene>
<evidence type="ECO:0008006" key="6">
    <source>
        <dbReference type="Google" id="ProtNLM"/>
    </source>
</evidence>
<evidence type="ECO:0000256" key="1">
    <source>
        <dbReference type="SAM" id="MobiDB-lite"/>
    </source>
</evidence>
<organism evidence="4 5">
    <name type="scientific">Mycena pura</name>
    <dbReference type="NCBI Taxonomy" id="153505"/>
    <lineage>
        <taxon>Eukaryota</taxon>
        <taxon>Fungi</taxon>
        <taxon>Dikarya</taxon>
        <taxon>Basidiomycota</taxon>
        <taxon>Agaricomycotina</taxon>
        <taxon>Agaricomycetes</taxon>
        <taxon>Agaricomycetidae</taxon>
        <taxon>Agaricales</taxon>
        <taxon>Marasmiineae</taxon>
        <taxon>Mycenaceae</taxon>
        <taxon>Mycena</taxon>
    </lineage>
</organism>
<feature type="compositionally biased region" description="Polar residues" evidence="1">
    <location>
        <begin position="611"/>
        <end position="629"/>
    </location>
</feature>
<evidence type="ECO:0000259" key="2">
    <source>
        <dbReference type="Pfam" id="PF20666"/>
    </source>
</evidence>
<feature type="compositionally biased region" description="Low complexity" evidence="1">
    <location>
        <begin position="582"/>
        <end position="593"/>
    </location>
</feature>
<feature type="compositionally biased region" description="Basic and acidic residues" evidence="1">
    <location>
        <begin position="432"/>
        <end position="442"/>
    </location>
</feature>
<dbReference type="InterPro" id="IPR048343">
    <property type="entry name" value="ZW10_C"/>
</dbReference>
<dbReference type="GO" id="GO:0006888">
    <property type="term" value="P:endoplasmic reticulum to Golgi vesicle-mediated transport"/>
    <property type="evidence" value="ECO:0007669"/>
    <property type="project" value="TreeGrafter"/>
</dbReference>
<dbReference type="PANTHER" id="PTHR12205">
    <property type="entry name" value="CENTROMERE/KINETOCHORE PROTEIN ZW10"/>
    <property type="match status" value="1"/>
</dbReference>
<feature type="region of interest" description="Disordered" evidence="1">
    <location>
        <begin position="432"/>
        <end position="506"/>
    </location>
</feature>
<evidence type="ECO:0000313" key="4">
    <source>
        <dbReference type="EMBL" id="KAJ7224168.1"/>
    </source>
</evidence>
<dbReference type="Gene3D" id="1.10.357.150">
    <property type="match status" value="1"/>
</dbReference>
<feature type="compositionally biased region" description="Basic and acidic residues" evidence="1">
    <location>
        <begin position="534"/>
        <end position="548"/>
    </location>
</feature>
<dbReference type="GO" id="GO:0005737">
    <property type="term" value="C:cytoplasm"/>
    <property type="evidence" value="ECO:0007669"/>
    <property type="project" value="GOC"/>
</dbReference>
<comment type="caution">
    <text evidence="4">The sequence shown here is derived from an EMBL/GenBank/DDBJ whole genome shotgun (WGS) entry which is preliminary data.</text>
</comment>
<evidence type="ECO:0000313" key="5">
    <source>
        <dbReference type="Proteomes" id="UP001219525"/>
    </source>
</evidence>
<dbReference type="InterPro" id="IPR046362">
    <property type="entry name" value="Zw10/DSL1_C_sf"/>
</dbReference>
<dbReference type="EMBL" id="JARJCW010000005">
    <property type="protein sequence ID" value="KAJ7224168.1"/>
    <property type="molecule type" value="Genomic_DNA"/>
</dbReference>
<dbReference type="Proteomes" id="UP001219525">
    <property type="component" value="Unassembled WGS sequence"/>
</dbReference>